<accession>A0A0A9GVK2</accession>
<dbReference type="EMBL" id="GBRH01169319">
    <property type="protein sequence ID" value="JAE28577.1"/>
    <property type="molecule type" value="Transcribed_RNA"/>
</dbReference>
<evidence type="ECO:0000313" key="1">
    <source>
        <dbReference type="EMBL" id="JAE28577.1"/>
    </source>
</evidence>
<name>A0A0A9GVK2_ARUDO</name>
<proteinExistence type="predicted"/>
<sequence>MEILKHWWFDHLNKMLLQEDHY</sequence>
<reference evidence="1" key="2">
    <citation type="journal article" date="2015" name="Data Brief">
        <title>Shoot transcriptome of the giant reed, Arundo donax.</title>
        <authorList>
            <person name="Barrero R.A."/>
            <person name="Guerrero F.D."/>
            <person name="Moolhuijzen P."/>
            <person name="Goolsby J.A."/>
            <person name="Tidwell J."/>
            <person name="Bellgard S.E."/>
            <person name="Bellgard M.I."/>
        </authorList>
    </citation>
    <scope>NUCLEOTIDE SEQUENCE</scope>
    <source>
        <tissue evidence="1">Shoot tissue taken approximately 20 cm above the soil surface</tissue>
    </source>
</reference>
<reference evidence="1" key="1">
    <citation type="submission" date="2014-09" db="EMBL/GenBank/DDBJ databases">
        <authorList>
            <person name="Magalhaes I.L.F."/>
            <person name="Oliveira U."/>
            <person name="Santos F.R."/>
            <person name="Vidigal T.H.D.A."/>
            <person name="Brescovit A.D."/>
            <person name="Santos A.J."/>
        </authorList>
    </citation>
    <scope>NUCLEOTIDE SEQUENCE</scope>
    <source>
        <tissue evidence="1">Shoot tissue taken approximately 20 cm above the soil surface</tissue>
    </source>
</reference>
<dbReference type="AlphaFoldDB" id="A0A0A9GVK2"/>
<organism evidence="1">
    <name type="scientific">Arundo donax</name>
    <name type="common">Giant reed</name>
    <name type="synonym">Donax arundinaceus</name>
    <dbReference type="NCBI Taxonomy" id="35708"/>
    <lineage>
        <taxon>Eukaryota</taxon>
        <taxon>Viridiplantae</taxon>
        <taxon>Streptophyta</taxon>
        <taxon>Embryophyta</taxon>
        <taxon>Tracheophyta</taxon>
        <taxon>Spermatophyta</taxon>
        <taxon>Magnoliopsida</taxon>
        <taxon>Liliopsida</taxon>
        <taxon>Poales</taxon>
        <taxon>Poaceae</taxon>
        <taxon>PACMAD clade</taxon>
        <taxon>Arundinoideae</taxon>
        <taxon>Arundineae</taxon>
        <taxon>Arundo</taxon>
    </lineage>
</organism>
<protein>
    <submittedName>
        <fullName evidence="1">Uncharacterized protein</fullName>
    </submittedName>
</protein>